<dbReference type="PIRSF" id="PIRSF017393">
    <property type="entry name" value="MTase_SAV2177"/>
    <property type="match status" value="1"/>
</dbReference>
<proteinExistence type="predicted"/>
<dbReference type="GO" id="GO:0008168">
    <property type="term" value="F:methyltransferase activity"/>
    <property type="evidence" value="ECO:0007669"/>
    <property type="project" value="UniProtKB-KW"/>
</dbReference>
<dbReference type="GeneID" id="31237453"/>
<feature type="region of interest" description="Disordered" evidence="1">
    <location>
        <begin position="251"/>
        <end position="273"/>
    </location>
</feature>
<evidence type="ECO:0000313" key="2">
    <source>
        <dbReference type="EMBL" id="MFC4983400.1"/>
    </source>
</evidence>
<keyword evidence="2" id="KW-0489">Methyltransferase</keyword>
<dbReference type="EC" id="2.1.1.-" evidence="2"/>
<dbReference type="Gene3D" id="3.40.50.150">
    <property type="entry name" value="Vaccinia Virus protein VP39"/>
    <property type="match status" value="1"/>
</dbReference>
<accession>A0ABV9VMR4</accession>
<keyword evidence="3" id="KW-1185">Reference proteome</keyword>
<keyword evidence="2" id="KW-0808">Transferase</keyword>
<protein>
    <submittedName>
        <fullName evidence="2">SAM-dependent methyltransferase</fullName>
        <ecNumber evidence="2">2.1.1.-</ecNumber>
    </submittedName>
</protein>
<dbReference type="GO" id="GO:0032259">
    <property type="term" value="P:methylation"/>
    <property type="evidence" value="ECO:0007669"/>
    <property type="project" value="UniProtKB-KW"/>
</dbReference>
<reference evidence="3" key="1">
    <citation type="journal article" date="2019" name="Int. J. Syst. Evol. Microbiol.">
        <title>The Global Catalogue of Microorganisms (GCM) 10K type strain sequencing project: providing services to taxonomists for standard genome sequencing and annotation.</title>
        <authorList>
            <consortium name="The Broad Institute Genomics Platform"/>
            <consortium name="The Broad Institute Genome Sequencing Center for Infectious Disease"/>
            <person name="Wu L."/>
            <person name="Ma J."/>
        </authorList>
    </citation>
    <scope>NUCLEOTIDE SEQUENCE [LARGE SCALE GENOMIC DNA]</scope>
    <source>
        <strain evidence="3">ICMP 257</strain>
    </source>
</reference>
<gene>
    <name evidence="2" type="ORF">ACFPL4_34565</name>
</gene>
<comment type="caution">
    <text evidence="2">The sequence shown here is derived from an EMBL/GenBank/DDBJ whole genome shotgun (WGS) entry which is preliminary data.</text>
</comment>
<organism evidence="2 3">
    <name type="scientific">Streptomyces atroolivaceus</name>
    <dbReference type="NCBI Taxonomy" id="66869"/>
    <lineage>
        <taxon>Bacteria</taxon>
        <taxon>Bacillati</taxon>
        <taxon>Actinomycetota</taxon>
        <taxon>Actinomycetes</taxon>
        <taxon>Kitasatosporales</taxon>
        <taxon>Streptomycetaceae</taxon>
        <taxon>Streptomyces</taxon>
    </lineage>
</organism>
<dbReference type="InterPro" id="IPR006764">
    <property type="entry name" value="SAM_dep_MeTrfase_SAV2177_type"/>
</dbReference>
<dbReference type="EMBL" id="JBHSJE010000016">
    <property type="protein sequence ID" value="MFC4983400.1"/>
    <property type="molecule type" value="Genomic_DNA"/>
</dbReference>
<dbReference type="RefSeq" id="WP_033305646.1">
    <property type="nucleotide sequence ID" value="NZ_JBHSJE010000016.1"/>
</dbReference>
<dbReference type="SUPFAM" id="SSF53335">
    <property type="entry name" value="S-adenosyl-L-methionine-dependent methyltransferases"/>
    <property type="match status" value="1"/>
</dbReference>
<dbReference type="Pfam" id="PF04672">
    <property type="entry name" value="Methyltransf_19"/>
    <property type="match status" value="1"/>
</dbReference>
<dbReference type="Proteomes" id="UP001595908">
    <property type="component" value="Unassembled WGS sequence"/>
</dbReference>
<name>A0ABV9VMR4_STRAZ</name>
<dbReference type="InterPro" id="IPR029063">
    <property type="entry name" value="SAM-dependent_MTases_sf"/>
</dbReference>
<sequence>MVRGCGFLPETIDLNVASVPRMYDYLLGGKDHYPADREACQRLMDQAPQTRSLACAQRQFRLRAVRSLALTYGIDQYVEFGCGLPSWENTHTTARRARPASRVVYIDRDPMVVAHGRALMEQAGTTVIQGDLAQAPGILDHPDISNLLDLTKPVAVLAVSLLHTLPDRTGCEQAVACLIDALPPGSFLVASQLISHETDLANKIDSVMHDATGGQWGHVGSAREARTLFRGLNLLTPGVTDVALWRPDDMQGRPVRGPLQEVGGIGQKPSSAC</sequence>
<evidence type="ECO:0000313" key="3">
    <source>
        <dbReference type="Proteomes" id="UP001595908"/>
    </source>
</evidence>
<evidence type="ECO:0000256" key="1">
    <source>
        <dbReference type="SAM" id="MobiDB-lite"/>
    </source>
</evidence>